<evidence type="ECO:0000313" key="1">
    <source>
        <dbReference type="EMBL" id="NJC41036.1"/>
    </source>
</evidence>
<dbReference type="EMBL" id="JAATJM010000001">
    <property type="protein sequence ID" value="NJC41036.1"/>
    <property type="molecule type" value="Genomic_DNA"/>
</dbReference>
<dbReference type="Pfam" id="PF12599">
    <property type="entry name" value="DUF3768"/>
    <property type="match status" value="1"/>
</dbReference>
<sequence length="110" mass="12366">MSAEKRERIRALNDQLRRHHIGGRIFITQGVMAAGPEGVAAVLQAISLANEFNEANDPYGEHDFGAVTVSAQRIFWKIDYYDQRIKTQAVDPSDADKCVRVLTVMLAEEY</sequence>
<comment type="caution">
    <text evidence="1">The sequence shown here is derived from an EMBL/GenBank/DDBJ whole genome shotgun (WGS) entry which is preliminary data.</text>
</comment>
<accession>A0A7X5YJD1</accession>
<dbReference type="Proteomes" id="UP000587415">
    <property type="component" value="Unassembled WGS sequence"/>
</dbReference>
<protein>
    <recommendedName>
        <fullName evidence="3">DUF3768 domain-containing protein</fullName>
    </recommendedName>
</protein>
<evidence type="ECO:0008006" key="3">
    <source>
        <dbReference type="Google" id="ProtNLM"/>
    </source>
</evidence>
<dbReference type="InterPro" id="IPR022243">
    <property type="entry name" value="DUF3768"/>
</dbReference>
<dbReference type="AlphaFoldDB" id="A0A7X5YJD1"/>
<gene>
    <name evidence="1" type="ORF">GGQ87_001294</name>
</gene>
<evidence type="ECO:0000313" key="2">
    <source>
        <dbReference type="Proteomes" id="UP000587415"/>
    </source>
</evidence>
<proteinExistence type="predicted"/>
<organism evidence="1 2">
    <name type="scientific">Brevundimonas alba</name>
    <dbReference type="NCBI Taxonomy" id="74314"/>
    <lineage>
        <taxon>Bacteria</taxon>
        <taxon>Pseudomonadati</taxon>
        <taxon>Pseudomonadota</taxon>
        <taxon>Alphaproteobacteria</taxon>
        <taxon>Caulobacterales</taxon>
        <taxon>Caulobacteraceae</taxon>
        <taxon>Brevundimonas</taxon>
    </lineage>
</organism>
<keyword evidence="2" id="KW-1185">Reference proteome</keyword>
<dbReference type="RefSeq" id="WP_168045865.1">
    <property type="nucleotide sequence ID" value="NZ_JAATJM010000001.1"/>
</dbReference>
<reference evidence="1 2" key="1">
    <citation type="submission" date="2020-03" db="EMBL/GenBank/DDBJ databases">
        <title>Genomic Encyclopedia of Type Strains, Phase IV (KMG-IV): sequencing the most valuable type-strain genomes for metagenomic binning, comparative biology and taxonomic classification.</title>
        <authorList>
            <person name="Goeker M."/>
        </authorList>
    </citation>
    <scope>NUCLEOTIDE SEQUENCE [LARGE SCALE GENOMIC DNA]</scope>
    <source>
        <strain evidence="1 2">DSM 4736</strain>
    </source>
</reference>
<name>A0A7X5YJD1_9CAUL</name>